<dbReference type="CDD" id="cd18722">
    <property type="entry name" value="PIN_NicB-like"/>
    <property type="match status" value="1"/>
</dbReference>
<feature type="domain" description="NYN" evidence="1">
    <location>
        <begin position="42"/>
        <end position="115"/>
    </location>
</feature>
<comment type="caution">
    <text evidence="2">The sequence shown here is derived from an EMBL/GenBank/DDBJ whole genome shotgun (WGS) entry which is preliminary data.</text>
</comment>
<keyword evidence="3" id="KW-1185">Reference proteome</keyword>
<evidence type="ECO:0000313" key="3">
    <source>
        <dbReference type="Proteomes" id="UP001195422"/>
    </source>
</evidence>
<dbReference type="Proteomes" id="UP001195422">
    <property type="component" value="Unassembled WGS sequence"/>
</dbReference>
<name>A0ABS4XQV9_GLUPR</name>
<organism evidence="2 3">
    <name type="scientific">Glutamicibacter protophormiae</name>
    <name type="common">Brevibacterium protophormiae</name>
    <dbReference type="NCBI Taxonomy" id="37930"/>
    <lineage>
        <taxon>Bacteria</taxon>
        <taxon>Bacillati</taxon>
        <taxon>Actinomycetota</taxon>
        <taxon>Actinomycetes</taxon>
        <taxon>Micrococcales</taxon>
        <taxon>Micrococcaceae</taxon>
        <taxon>Glutamicibacter</taxon>
    </lineage>
</organism>
<dbReference type="EMBL" id="JAGIOJ010000001">
    <property type="protein sequence ID" value="MBP2398667.1"/>
    <property type="molecule type" value="Genomic_DNA"/>
</dbReference>
<accession>A0ABS4XQV9</accession>
<proteinExistence type="predicted"/>
<sequence>MLNDPDAQSRQAHYIDALQAKYPNLIQVILGRYQAKTKTCFKCQNMYTSYEEKETDVNMALSIATDGLKGLYDSALIISGDSDMAPAVKAAQSAGRPLFIAAAFPPGRNSQELRSLMPASFPINAYKIRKAQLPNKFDAQGKTFQRPAKWR</sequence>
<reference evidence="2 3" key="1">
    <citation type="submission" date="2021-03" db="EMBL/GenBank/DDBJ databases">
        <title>Sequencing the genomes of 1000 actinobacteria strains.</title>
        <authorList>
            <person name="Klenk H.-P."/>
        </authorList>
    </citation>
    <scope>NUCLEOTIDE SEQUENCE [LARGE SCALE GENOMIC DNA]</scope>
    <source>
        <strain evidence="2 3">DSM 20168</strain>
    </source>
</reference>
<gene>
    <name evidence="2" type="ORF">JOF39_001748</name>
</gene>
<dbReference type="Pfam" id="PF01936">
    <property type="entry name" value="NYN"/>
    <property type="match status" value="1"/>
</dbReference>
<dbReference type="Gene3D" id="3.40.50.1010">
    <property type="entry name" value="5'-nuclease"/>
    <property type="match status" value="1"/>
</dbReference>
<dbReference type="InterPro" id="IPR021139">
    <property type="entry name" value="NYN"/>
</dbReference>
<evidence type="ECO:0000259" key="1">
    <source>
        <dbReference type="Pfam" id="PF01936"/>
    </source>
</evidence>
<evidence type="ECO:0000313" key="2">
    <source>
        <dbReference type="EMBL" id="MBP2398667.1"/>
    </source>
</evidence>
<protein>
    <submittedName>
        <fullName evidence="2">Uncharacterized LabA/DUF88 family protein</fullName>
    </submittedName>
</protein>